<name>A0A9X1NGH1_9ACTN</name>
<dbReference type="SUPFAM" id="SSF46689">
    <property type="entry name" value="Homeodomain-like"/>
    <property type="match status" value="1"/>
</dbReference>
<evidence type="ECO:0000256" key="2">
    <source>
        <dbReference type="PROSITE-ProRule" id="PRU00335"/>
    </source>
</evidence>
<dbReference type="PROSITE" id="PS01081">
    <property type="entry name" value="HTH_TETR_1"/>
    <property type="match status" value="1"/>
</dbReference>
<gene>
    <name evidence="4" type="ORF">LR394_22530</name>
</gene>
<dbReference type="RefSeq" id="WP_231445121.1">
    <property type="nucleotide sequence ID" value="NZ_JAJOMB010000012.1"/>
</dbReference>
<dbReference type="Pfam" id="PF17754">
    <property type="entry name" value="TetR_C_14"/>
    <property type="match status" value="1"/>
</dbReference>
<evidence type="ECO:0000313" key="4">
    <source>
        <dbReference type="EMBL" id="MCD5313688.1"/>
    </source>
</evidence>
<feature type="domain" description="HTH tetR-type" evidence="3">
    <location>
        <begin position="18"/>
        <end position="78"/>
    </location>
</feature>
<dbReference type="InterPro" id="IPR050109">
    <property type="entry name" value="HTH-type_TetR-like_transc_reg"/>
</dbReference>
<protein>
    <submittedName>
        <fullName evidence="4">TetR family transcriptional regulator</fullName>
    </submittedName>
</protein>
<dbReference type="Proteomes" id="UP001138997">
    <property type="component" value="Unassembled WGS sequence"/>
</dbReference>
<dbReference type="InterPro" id="IPR009057">
    <property type="entry name" value="Homeodomain-like_sf"/>
</dbReference>
<comment type="caution">
    <text evidence="4">The sequence shown here is derived from an EMBL/GenBank/DDBJ whole genome shotgun (WGS) entry which is preliminary data.</text>
</comment>
<evidence type="ECO:0000256" key="1">
    <source>
        <dbReference type="ARBA" id="ARBA00023125"/>
    </source>
</evidence>
<dbReference type="PANTHER" id="PTHR30055">
    <property type="entry name" value="HTH-TYPE TRANSCRIPTIONAL REGULATOR RUTR"/>
    <property type="match status" value="1"/>
</dbReference>
<keyword evidence="1 2" id="KW-0238">DNA-binding</keyword>
<dbReference type="PRINTS" id="PR00455">
    <property type="entry name" value="HTHTETR"/>
</dbReference>
<dbReference type="GO" id="GO:0003700">
    <property type="term" value="F:DNA-binding transcription factor activity"/>
    <property type="evidence" value="ECO:0007669"/>
    <property type="project" value="TreeGrafter"/>
</dbReference>
<reference evidence="4" key="1">
    <citation type="submission" date="2021-11" db="EMBL/GenBank/DDBJ databases">
        <title>Streptomyces corallinus and Kineosporia corallina sp. nov., two new coral-derived marine actinobacteria.</title>
        <authorList>
            <person name="Buangrab K."/>
            <person name="Sutthacheep M."/>
            <person name="Yeemin T."/>
            <person name="Harunari E."/>
            <person name="Igarashi Y."/>
            <person name="Sripreechasak P."/>
            <person name="Kanchanasin P."/>
            <person name="Tanasupawat S."/>
            <person name="Phongsopitanun W."/>
        </authorList>
    </citation>
    <scope>NUCLEOTIDE SEQUENCE</scope>
    <source>
        <strain evidence="4">JCM 31032</strain>
    </source>
</reference>
<dbReference type="InterPro" id="IPR041347">
    <property type="entry name" value="MftR_C"/>
</dbReference>
<evidence type="ECO:0000259" key="3">
    <source>
        <dbReference type="PROSITE" id="PS50977"/>
    </source>
</evidence>
<dbReference type="Gene3D" id="1.10.357.10">
    <property type="entry name" value="Tetracycline Repressor, domain 2"/>
    <property type="match status" value="1"/>
</dbReference>
<evidence type="ECO:0000313" key="5">
    <source>
        <dbReference type="Proteomes" id="UP001138997"/>
    </source>
</evidence>
<keyword evidence="5" id="KW-1185">Reference proteome</keyword>
<feature type="DNA-binding region" description="H-T-H motif" evidence="2">
    <location>
        <begin position="41"/>
        <end position="60"/>
    </location>
</feature>
<dbReference type="InterPro" id="IPR023772">
    <property type="entry name" value="DNA-bd_HTH_TetR-type_CS"/>
</dbReference>
<dbReference type="AlphaFoldDB" id="A0A9X1NGH1"/>
<dbReference type="Pfam" id="PF00440">
    <property type="entry name" value="TetR_N"/>
    <property type="match status" value="1"/>
</dbReference>
<dbReference type="EMBL" id="JAJOMB010000012">
    <property type="protein sequence ID" value="MCD5313688.1"/>
    <property type="molecule type" value="Genomic_DNA"/>
</dbReference>
<accession>A0A9X1NGH1</accession>
<dbReference type="GO" id="GO:0000976">
    <property type="term" value="F:transcription cis-regulatory region binding"/>
    <property type="evidence" value="ECO:0007669"/>
    <property type="project" value="TreeGrafter"/>
</dbReference>
<proteinExistence type="predicted"/>
<dbReference type="PANTHER" id="PTHR30055:SF226">
    <property type="entry name" value="HTH-TYPE TRANSCRIPTIONAL REGULATOR PKSA"/>
    <property type="match status" value="1"/>
</dbReference>
<organism evidence="4 5">
    <name type="scientific">Kineosporia babensis</name>
    <dbReference type="NCBI Taxonomy" id="499548"/>
    <lineage>
        <taxon>Bacteria</taxon>
        <taxon>Bacillati</taxon>
        <taxon>Actinomycetota</taxon>
        <taxon>Actinomycetes</taxon>
        <taxon>Kineosporiales</taxon>
        <taxon>Kineosporiaceae</taxon>
        <taxon>Kineosporia</taxon>
    </lineage>
</organism>
<dbReference type="PROSITE" id="PS50977">
    <property type="entry name" value="HTH_TETR_2"/>
    <property type="match status" value="1"/>
</dbReference>
<sequence length="250" mass="27233">MSRVPLVPGEQAAPGAHPDTGRRIAAAAFELFAARGYDGTTVDAIAERAGIARRTFFRYFRSKDDVIFPDHDSLLTMVNQHLIAQTALDPIEAICGAVKLVLLSYLDDPKVSVQRYQLSRSVPALRDRELASVQRYERTFSRYVRGRLTGTLPDAQAVLRADVVAAAVVAAHNAVLREWLRAGGDYDPLADLDASCAWVQGVFGENQNPTKDASAPLRDAGADGVVVAVFRSGEPMDEVVAQISRSLRER</sequence>
<dbReference type="InterPro" id="IPR001647">
    <property type="entry name" value="HTH_TetR"/>
</dbReference>